<dbReference type="AlphaFoldDB" id="A0A9W9IFS6"/>
<evidence type="ECO:0000256" key="1">
    <source>
        <dbReference type="SAM" id="MobiDB-lite"/>
    </source>
</evidence>
<name>A0A9W9IFS6_9EURO</name>
<dbReference type="Proteomes" id="UP001149163">
    <property type="component" value="Unassembled WGS sequence"/>
</dbReference>
<proteinExistence type="predicted"/>
<protein>
    <submittedName>
        <fullName evidence="2">Uncharacterized protein</fullName>
    </submittedName>
</protein>
<accession>A0A9W9IFS6</accession>
<keyword evidence="3" id="KW-1185">Reference proteome</keyword>
<dbReference type="EMBL" id="JAPQKN010000001">
    <property type="protein sequence ID" value="KAJ5175642.1"/>
    <property type="molecule type" value="Genomic_DNA"/>
</dbReference>
<gene>
    <name evidence="2" type="ORF">N7482_001519</name>
</gene>
<evidence type="ECO:0000313" key="2">
    <source>
        <dbReference type="EMBL" id="KAJ5175642.1"/>
    </source>
</evidence>
<organism evidence="2 3">
    <name type="scientific">Penicillium canariense</name>
    <dbReference type="NCBI Taxonomy" id="189055"/>
    <lineage>
        <taxon>Eukaryota</taxon>
        <taxon>Fungi</taxon>
        <taxon>Dikarya</taxon>
        <taxon>Ascomycota</taxon>
        <taxon>Pezizomycotina</taxon>
        <taxon>Eurotiomycetes</taxon>
        <taxon>Eurotiomycetidae</taxon>
        <taxon>Eurotiales</taxon>
        <taxon>Aspergillaceae</taxon>
        <taxon>Penicillium</taxon>
    </lineage>
</organism>
<dbReference type="RefSeq" id="XP_056547250.1">
    <property type="nucleotide sequence ID" value="XM_056683644.1"/>
</dbReference>
<dbReference type="GeneID" id="81422820"/>
<sequence>MEAMPCPTIAAEAHRILTTHVQVNPSTSPINRSSPSHSYIHPGRRDTLRVISSPGARLGKMYPSSALIAKFDGTGHLGRRGDGASALSGSGEDPGAGSASYVA</sequence>
<reference evidence="2" key="1">
    <citation type="submission" date="2022-11" db="EMBL/GenBank/DDBJ databases">
        <authorList>
            <person name="Petersen C."/>
        </authorList>
    </citation>
    <scope>NUCLEOTIDE SEQUENCE</scope>
    <source>
        <strain evidence="2">IBT 26290</strain>
    </source>
</reference>
<reference evidence="2" key="2">
    <citation type="journal article" date="2023" name="IMA Fungus">
        <title>Comparative genomic study of the Penicillium genus elucidates a diverse pangenome and 15 lateral gene transfer events.</title>
        <authorList>
            <person name="Petersen C."/>
            <person name="Sorensen T."/>
            <person name="Nielsen M.R."/>
            <person name="Sondergaard T.E."/>
            <person name="Sorensen J.L."/>
            <person name="Fitzpatrick D.A."/>
            <person name="Frisvad J.C."/>
            <person name="Nielsen K.L."/>
        </authorList>
    </citation>
    <scope>NUCLEOTIDE SEQUENCE</scope>
    <source>
        <strain evidence="2">IBT 26290</strain>
    </source>
</reference>
<feature type="region of interest" description="Disordered" evidence="1">
    <location>
        <begin position="73"/>
        <end position="103"/>
    </location>
</feature>
<comment type="caution">
    <text evidence="2">The sequence shown here is derived from an EMBL/GenBank/DDBJ whole genome shotgun (WGS) entry which is preliminary data.</text>
</comment>
<evidence type="ECO:0000313" key="3">
    <source>
        <dbReference type="Proteomes" id="UP001149163"/>
    </source>
</evidence>